<evidence type="ECO:0000313" key="23">
    <source>
        <dbReference type="Proteomes" id="UP000001294"/>
    </source>
</evidence>
<keyword evidence="9" id="KW-0378">Hydrolase</keyword>
<keyword evidence="7" id="KW-0064">Aspartyl protease</keyword>
<dbReference type="GO" id="GO:0004190">
    <property type="term" value="F:aspartic-type endopeptidase activity"/>
    <property type="evidence" value="ECO:0007669"/>
    <property type="project" value="UniProtKB-KW"/>
</dbReference>
<evidence type="ECO:0000256" key="1">
    <source>
        <dbReference type="ARBA" id="ARBA00011353"/>
    </source>
</evidence>
<dbReference type="CDD" id="cd00024">
    <property type="entry name" value="CD_CSD"/>
    <property type="match status" value="1"/>
</dbReference>
<dbReference type="SUPFAM" id="SSF54160">
    <property type="entry name" value="Chromo domain-like"/>
    <property type="match status" value="1"/>
</dbReference>
<dbReference type="GO" id="GO:0004519">
    <property type="term" value="F:endonuclease activity"/>
    <property type="evidence" value="ECO:0007669"/>
    <property type="project" value="UniProtKB-KW"/>
</dbReference>
<dbReference type="Gene3D" id="1.10.340.70">
    <property type="match status" value="1"/>
</dbReference>
<dbReference type="InterPro" id="IPR043502">
    <property type="entry name" value="DNA/RNA_pol_sf"/>
</dbReference>
<dbReference type="PhylomeDB" id="B6QU32"/>
<keyword evidence="8" id="KW-0255">Endonuclease</keyword>
<dbReference type="CDD" id="cd00303">
    <property type="entry name" value="retropepsin_like"/>
    <property type="match status" value="1"/>
</dbReference>
<feature type="domain" description="Chromo" evidence="19">
    <location>
        <begin position="1174"/>
        <end position="1232"/>
    </location>
</feature>
<dbReference type="GO" id="GO:0005634">
    <property type="term" value="C:nucleus"/>
    <property type="evidence" value="ECO:0007669"/>
    <property type="project" value="UniProtKB-ARBA"/>
</dbReference>
<sequence length="1336" mass="154171">MNTDFAILLSKFLKVRTHRLSDSCEVRGYDGKQASPITHVVIFTLIVDGRRQLDVPFLIVNLGKHDVILGRLWFAKYGVLPDCANRQLRWPDEVSLKDQIVTKNYVPVPRQILQRAKEVNPAHQQDAERRDRAIERQESQIPVEYSRTYRKSYKASLIRMSKAIGNSKKDIPEEELIVTPIRRNPEARKLVDLDIAMIGGCGFMRLVKQQKNKTFFTSLYEIDKIIEDKSKTKDELELDEIREKLPFPYLKEFADVFSKRESDKLPISQPYDHKIELEKPNELSYHPLYKMSLDELEAAREYIIDNLNKGFIEPSNAPFALPIIMAEKPGGGLRFCVDYRKLNQLTKKDRYPLPLIDEVFERLNRARIFTKLDIRQGFHRIRMHPESEDLTTFRCRYGTYKYKVMPFGLTNGPATFQRLVNDLFMDCLDQFLIAFVDDLLIYSENEIEHEIHVKRVLERLCEAGLQAAIHKCEFHVTRTKFLGFILTPEGIEQVPTTVFGVRSFLGFCGFYRKFIQGYSRIVKPLNYLTRQDVSFKWTGECREAFEKLKKYLASAPILCHYRPELPCRLETDASDGVVAAVFSQLQDDGQWHPVAYYSRTMNSAEFNYDIYDKEMLAIVDALKEWRAELIGLQREERFEILSDHLALQYFMTTKKLTSRQARWCELLNQYYFIIKHRPGKENTLADALTRKESPQVDRKGQREQLMLPSACLGPSEVRDTLGTTAEEDTELTDSEDGGVELSLMEPATSILTRVISANMTSSQCEEYRELAQNGNENWSIEGTLLQFKGRIYVPDEGDLRARLLDEIHRQPSTVHPGKNKMKILVRERYYWETWNKDVESYVDNCMMCKHTNTRRDLPPGLLQPLPIPARPWQHISMDFITYPPDKAGYDTVFVVVDRLSKTPISTPCHKNVDARELARLWIKYVYPRTGLPDSIVSDRGPQFVSEFWGEVYRILSIKVVLSTAAHAQTDGQTEIANQYLSQRLRPYVNHHQDDWSEWISIIDFAAAALPQDSTGLSPFMVEKGFQPRMSFDWKEPESPARLTINERQAREWMKRLQSVWDFARSNIERAQQRQKVQADKHRREANFDVGDEVMVSTKSWNTGRPSKKLDHQAAGPFQIVSKVGHAYKLKLDDGINVHPVFAPEKLRRASSSEPLTGQIQDKAPPIEVNGEQEWEVDEILDSKLRWRKLFYRVRWTGHDPDPKWYLASNFKNASRRLKAFHDRYPEKPGPPVNLQRWLDAESRDEFVGDDSKDACVAVVGGVGNAPSAWGQAFFGGGGNVTAVREVIRKQVRFDVRAVAETEKRSPDHVDPEHAGRAAGRGLLLSREHATDIATGE</sequence>
<dbReference type="Pfam" id="PF17919">
    <property type="entry name" value="RT_RNaseH_2"/>
    <property type="match status" value="1"/>
</dbReference>
<dbReference type="InterPro" id="IPR041577">
    <property type="entry name" value="RT_RNaseH_2"/>
</dbReference>
<dbReference type="PANTHER" id="PTHR37984:SF5">
    <property type="entry name" value="PROTEIN NYNRIN-LIKE"/>
    <property type="match status" value="1"/>
</dbReference>
<evidence type="ECO:0000256" key="17">
    <source>
        <dbReference type="ARBA" id="ARBA00023268"/>
    </source>
</evidence>
<dbReference type="InterPro" id="IPR016197">
    <property type="entry name" value="Chromo-like_dom_sf"/>
</dbReference>
<keyword evidence="17" id="KW-0511">Multifunctional enzyme</keyword>
<feature type="region of interest" description="Disordered" evidence="18">
    <location>
        <begin position="1301"/>
        <end position="1336"/>
    </location>
</feature>
<dbReference type="PROSITE" id="PS50994">
    <property type="entry name" value="INTEGRASE"/>
    <property type="match status" value="1"/>
</dbReference>
<feature type="compositionally biased region" description="Basic and acidic residues" evidence="18">
    <location>
        <begin position="1301"/>
        <end position="1315"/>
    </location>
</feature>
<organism evidence="22 23">
    <name type="scientific">Talaromyces marneffei (strain ATCC 18224 / CBS 334.59 / QM 7333)</name>
    <name type="common">Penicillium marneffei</name>
    <dbReference type="NCBI Taxonomy" id="441960"/>
    <lineage>
        <taxon>Eukaryota</taxon>
        <taxon>Fungi</taxon>
        <taxon>Dikarya</taxon>
        <taxon>Ascomycota</taxon>
        <taxon>Pezizomycotina</taxon>
        <taxon>Eurotiomycetes</taxon>
        <taxon>Eurotiomycetidae</taxon>
        <taxon>Eurotiales</taxon>
        <taxon>Trichocomaceae</taxon>
        <taxon>Talaromyces</taxon>
        <taxon>Talaromyces sect. Talaromyces</taxon>
    </lineage>
</organism>
<keyword evidence="10" id="KW-0460">Magnesium</keyword>
<dbReference type="Gene3D" id="3.10.10.10">
    <property type="entry name" value="HIV Type 1 Reverse Transcriptase, subunit A, domain 1"/>
    <property type="match status" value="1"/>
</dbReference>
<evidence type="ECO:0000256" key="7">
    <source>
        <dbReference type="ARBA" id="ARBA00022750"/>
    </source>
</evidence>
<keyword evidence="23" id="KW-1185">Reference proteome</keyword>
<dbReference type="GO" id="GO:0003964">
    <property type="term" value="F:RNA-directed DNA polymerase activity"/>
    <property type="evidence" value="ECO:0007669"/>
    <property type="project" value="UniProtKB-KW"/>
</dbReference>
<dbReference type="HOGENOM" id="CLU_000384_38_1_1"/>
<dbReference type="EMBL" id="DS995905">
    <property type="protein sequence ID" value="EEA19992.1"/>
    <property type="molecule type" value="Genomic_DNA"/>
</dbReference>
<dbReference type="Pfam" id="PF00078">
    <property type="entry name" value="RVT_1"/>
    <property type="match status" value="1"/>
</dbReference>
<feature type="domain" description="Reverse transcriptase" evidence="20">
    <location>
        <begin position="307"/>
        <end position="486"/>
    </location>
</feature>
<dbReference type="GO" id="GO:0046872">
    <property type="term" value="F:metal ion binding"/>
    <property type="evidence" value="ECO:0007669"/>
    <property type="project" value="UniProtKB-KW"/>
</dbReference>
<dbReference type="Gene3D" id="2.40.70.10">
    <property type="entry name" value="Acid Proteases"/>
    <property type="match status" value="1"/>
</dbReference>
<accession>B6QU32</accession>
<evidence type="ECO:0000256" key="13">
    <source>
        <dbReference type="ARBA" id="ARBA00022918"/>
    </source>
</evidence>
<dbReference type="InterPro" id="IPR001584">
    <property type="entry name" value="Integrase_cat-core"/>
</dbReference>
<dbReference type="GO" id="GO:0003723">
    <property type="term" value="F:RNA binding"/>
    <property type="evidence" value="ECO:0007669"/>
    <property type="project" value="UniProtKB-KW"/>
</dbReference>
<evidence type="ECO:0000313" key="22">
    <source>
        <dbReference type="EMBL" id="EEA19992.1"/>
    </source>
</evidence>
<dbReference type="GO" id="GO:0003887">
    <property type="term" value="F:DNA-directed DNA polymerase activity"/>
    <property type="evidence" value="ECO:0007669"/>
    <property type="project" value="UniProtKB-KW"/>
</dbReference>
<evidence type="ECO:0000256" key="3">
    <source>
        <dbReference type="ARBA" id="ARBA00022679"/>
    </source>
</evidence>
<dbReference type="VEuPathDB" id="FungiDB:PMAA_007590"/>
<dbReference type="InterPro" id="IPR056924">
    <property type="entry name" value="SH3_Tf2-1"/>
</dbReference>
<evidence type="ECO:0000256" key="18">
    <source>
        <dbReference type="SAM" id="MobiDB-lite"/>
    </source>
</evidence>
<dbReference type="Gene3D" id="2.40.50.40">
    <property type="match status" value="1"/>
</dbReference>
<dbReference type="Gene3D" id="3.30.70.270">
    <property type="match status" value="2"/>
</dbReference>
<gene>
    <name evidence="22" type="ORF">PMAA_007590</name>
</gene>
<comment type="subunit">
    <text evidence="1">Component of the NuA4 histone acetyltransferase complex.</text>
</comment>
<keyword evidence="5" id="KW-0540">Nuclease</keyword>
<evidence type="ECO:0000256" key="9">
    <source>
        <dbReference type="ARBA" id="ARBA00022801"/>
    </source>
</evidence>
<dbReference type="InterPro" id="IPR012337">
    <property type="entry name" value="RNaseH-like_sf"/>
</dbReference>
<dbReference type="PROSITE" id="PS50878">
    <property type="entry name" value="RT_POL"/>
    <property type="match status" value="1"/>
</dbReference>
<dbReference type="PANTHER" id="PTHR37984">
    <property type="entry name" value="PROTEIN CBG26694"/>
    <property type="match status" value="1"/>
</dbReference>
<evidence type="ECO:0000256" key="2">
    <source>
        <dbReference type="ARBA" id="ARBA00022670"/>
    </source>
</evidence>
<evidence type="ECO:0000256" key="15">
    <source>
        <dbReference type="ARBA" id="ARBA00023125"/>
    </source>
</evidence>
<dbReference type="Pfam" id="PF24626">
    <property type="entry name" value="SH3_Tf2-1"/>
    <property type="match status" value="1"/>
</dbReference>
<dbReference type="FunFam" id="3.30.70.270:FF:000020">
    <property type="entry name" value="Transposon Tf2-6 polyprotein-like Protein"/>
    <property type="match status" value="1"/>
</dbReference>
<proteinExistence type="predicted"/>
<keyword evidence="11" id="KW-0694">RNA-binding</keyword>
<dbReference type="InterPro" id="IPR021109">
    <property type="entry name" value="Peptidase_aspartic_dom_sf"/>
</dbReference>
<evidence type="ECO:0000256" key="12">
    <source>
        <dbReference type="ARBA" id="ARBA00022908"/>
    </source>
</evidence>
<dbReference type="InterPro" id="IPR036397">
    <property type="entry name" value="RNaseH_sf"/>
</dbReference>
<dbReference type="Gene3D" id="3.30.420.10">
    <property type="entry name" value="Ribonuclease H-like superfamily/Ribonuclease H"/>
    <property type="match status" value="1"/>
</dbReference>
<feature type="domain" description="Integrase catalytic" evidence="21">
    <location>
        <begin position="867"/>
        <end position="1035"/>
    </location>
</feature>
<dbReference type="GO" id="GO:0003677">
    <property type="term" value="F:DNA binding"/>
    <property type="evidence" value="ECO:0007669"/>
    <property type="project" value="UniProtKB-KW"/>
</dbReference>
<dbReference type="GO" id="GO:0015074">
    <property type="term" value="P:DNA integration"/>
    <property type="evidence" value="ECO:0007669"/>
    <property type="project" value="UniProtKB-KW"/>
</dbReference>
<dbReference type="CDD" id="cd01647">
    <property type="entry name" value="RT_LTR"/>
    <property type="match status" value="1"/>
</dbReference>
<keyword evidence="6" id="KW-0479">Metal-binding</keyword>
<keyword evidence="15" id="KW-0238">DNA-binding</keyword>
<dbReference type="Proteomes" id="UP000001294">
    <property type="component" value="Unassembled WGS sequence"/>
</dbReference>
<name>B6QU32_TALMQ</name>
<evidence type="ECO:0000256" key="10">
    <source>
        <dbReference type="ARBA" id="ARBA00022842"/>
    </source>
</evidence>
<dbReference type="InterPro" id="IPR043128">
    <property type="entry name" value="Rev_trsase/Diguanyl_cyclase"/>
</dbReference>
<evidence type="ECO:0000259" key="20">
    <source>
        <dbReference type="PROSITE" id="PS50878"/>
    </source>
</evidence>
<evidence type="ECO:0000256" key="4">
    <source>
        <dbReference type="ARBA" id="ARBA00022695"/>
    </source>
</evidence>
<dbReference type="InterPro" id="IPR000953">
    <property type="entry name" value="Chromo/chromo_shadow_dom"/>
</dbReference>
<keyword evidence="12" id="KW-0229">DNA integration</keyword>
<dbReference type="SUPFAM" id="SSF53098">
    <property type="entry name" value="Ribonuclease H-like"/>
    <property type="match status" value="1"/>
</dbReference>
<evidence type="ECO:0000256" key="16">
    <source>
        <dbReference type="ARBA" id="ARBA00023172"/>
    </source>
</evidence>
<evidence type="ECO:0000259" key="21">
    <source>
        <dbReference type="PROSITE" id="PS50994"/>
    </source>
</evidence>
<evidence type="ECO:0000256" key="14">
    <source>
        <dbReference type="ARBA" id="ARBA00022932"/>
    </source>
</evidence>
<dbReference type="InterPro" id="IPR000477">
    <property type="entry name" value="RT_dom"/>
</dbReference>
<dbReference type="PROSITE" id="PS50013">
    <property type="entry name" value="CHROMO_2"/>
    <property type="match status" value="1"/>
</dbReference>
<dbReference type="OrthoDB" id="5417660at2759"/>
<evidence type="ECO:0000256" key="11">
    <source>
        <dbReference type="ARBA" id="ARBA00022884"/>
    </source>
</evidence>
<keyword evidence="16" id="KW-0233">DNA recombination</keyword>
<evidence type="ECO:0000259" key="19">
    <source>
        <dbReference type="PROSITE" id="PS50013"/>
    </source>
</evidence>
<evidence type="ECO:0000256" key="6">
    <source>
        <dbReference type="ARBA" id="ARBA00022723"/>
    </source>
</evidence>
<keyword evidence="2" id="KW-0645">Protease</keyword>
<dbReference type="GO" id="GO:0006338">
    <property type="term" value="P:chromatin remodeling"/>
    <property type="evidence" value="ECO:0007669"/>
    <property type="project" value="UniProtKB-ARBA"/>
</dbReference>
<keyword evidence="13" id="KW-0695">RNA-directed DNA polymerase</keyword>
<keyword evidence="4" id="KW-0548">Nucleotidyltransferase</keyword>
<dbReference type="InterPro" id="IPR041588">
    <property type="entry name" value="Integrase_H2C2"/>
</dbReference>
<dbReference type="InterPro" id="IPR050951">
    <property type="entry name" value="Retrovirus_Pol_polyprotein"/>
</dbReference>
<reference evidence="23" key="1">
    <citation type="journal article" date="2015" name="Genome Announc.">
        <title>Genome sequence of the AIDS-associated pathogen Penicillium marneffei (ATCC18224) and its near taxonomic relative Talaromyces stipitatus (ATCC10500).</title>
        <authorList>
            <person name="Nierman W.C."/>
            <person name="Fedorova-Abrams N.D."/>
            <person name="Andrianopoulos A."/>
        </authorList>
    </citation>
    <scope>NUCLEOTIDE SEQUENCE [LARGE SCALE GENOMIC DNA]</scope>
    <source>
        <strain evidence="23">ATCC 18224 / CBS 334.59 / QM 7333</strain>
    </source>
</reference>
<evidence type="ECO:0000256" key="8">
    <source>
        <dbReference type="ARBA" id="ARBA00022759"/>
    </source>
</evidence>
<keyword evidence="14" id="KW-0239">DNA-directed DNA polymerase</keyword>
<dbReference type="Pfam" id="PF17921">
    <property type="entry name" value="Integrase_H2C2"/>
    <property type="match status" value="1"/>
</dbReference>
<dbReference type="CDD" id="cd09274">
    <property type="entry name" value="RNase_HI_RT_Ty3"/>
    <property type="match status" value="1"/>
</dbReference>
<dbReference type="GO" id="GO:0006310">
    <property type="term" value="P:DNA recombination"/>
    <property type="evidence" value="ECO:0007669"/>
    <property type="project" value="UniProtKB-KW"/>
</dbReference>
<dbReference type="GO" id="GO:0006508">
    <property type="term" value="P:proteolysis"/>
    <property type="evidence" value="ECO:0007669"/>
    <property type="project" value="UniProtKB-KW"/>
</dbReference>
<dbReference type="SUPFAM" id="SSF56672">
    <property type="entry name" value="DNA/RNA polymerases"/>
    <property type="match status" value="1"/>
</dbReference>
<keyword evidence="3" id="KW-0808">Transferase</keyword>
<dbReference type="Pfam" id="PF00665">
    <property type="entry name" value="rve"/>
    <property type="match status" value="1"/>
</dbReference>
<evidence type="ECO:0000256" key="5">
    <source>
        <dbReference type="ARBA" id="ARBA00022722"/>
    </source>
</evidence>
<protein>
    <submittedName>
        <fullName evidence="22">Retrovirus polyprotein, putative</fullName>
    </submittedName>
</protein>